<accession>A0A7W9SW13</accession>
<dbReference type="RefSeq" id="WP_184203949.1">
    <property type="nucleotide sequence ID" value="NZ_JACHGW010000009.1"/>
</dbReference>
<dbReference type="EMBL" id="JACHGW010000009">
    <property type="protein sequence ID" value="MBB6053861.1"/>
    <property type="molecule type" value="Genomic_DNA"/>
</dbReference>
<comment type="caution">
    <text evidence="1">The sequence shown here is derived from an EMBL/GenBank/DDBJ whole genome shotgun (WGS) entry which is preliminary data.</text>
</comment>
<evidence type="ECO:0000313" key="2">
    <source>
        <dbReference type="Proteomes" id="UP000520814"/>
    </source>
</evidence>
<evidence type="ECO:0000313" key="1">
    <source>
        <dbReference type="EMBL" id="MBB6053861.1"/>
    </source>
</evidence>
<name>A0A7W9SW13_ARMRO</name>
<dbReference type="Pfam" id="PF13814">
    <property type="entry name" value="Replic_Relax"/>
    <property type="match status" value="1"/>
</dbReference>
<proteinExistence type="predicted"/>
<keyword evidence="2" id="KW-1185">Reference proteome</keyword>
<sequence length="321" mass="36772">MEASEVVVVESKRTKRRGRYVREKDMSGMLQPTGRQWRLLRWLAAYRILSVPQIALLAGRRPHTVLQQLRGLFDAGLIEVVPANRSTLSRTEEPDDASLLFGSAPNIYVPTRRGLTMLLERGLIREEEAQRPGYTFGPRSSIALPHTLFIRDVRIWLERTKASYGGDHQVVRWHDGGDAKLDLRRTEAPLRVEPDAWFIYQFQGGKIPRVLVGFVECDRGTERGSQRWHEKLRSYRLLLNGQRLKEITGYERARVLVLTLDSGRRDQLQEVIKEFDQANNLGGSFAERFWLADKTALTQEGFASVCWSNPGTPSLRSFLDL</sequence>
<dbReference type="Proteomes" id="UP000520814">
    <property type="component" value="Unassembled WGS sequence"/>
</dbReference>
<dbReference type="InterPro" id="IPR025855">
    <property type="entry name" value="Replic_Relax"/>
</dbReference>
<organism evidence="1 2">
    <name type="scientific">Armatimonas rosea</name>
    <dbReference type="NCBI Taxonomy" id="685828"/>
    <lineage>
        <taxon>Bacteria</taxon>
        <taxon>Bacillati</taxon>
        <taxon>Armatimonadota</taxon>
        <taxon>Armatimonadia</taxon>
        <taxon>Armatimonadales</taxon>
        <taxon>Armatimonadaceae</taxon>
        <taxon>Armatimonas</taxon>
    </lineage>
</organism>
<dbReference type="SUPFAM" id="SSF46785">
    <property type="entry name" value="Winged helix' DNA-binding domain"/>
    <property type="match status" value="1"/>
</dbReference>
<reference evidence="1 2" key="1">
    <citation type="submission" date="2020-08" db="EMBL/GenBank/DDBJ databases">
        <title>Genomic Encyclopedia of Type Strains, Phase IV (KMG-IV): sequencing the most valuable type-strain genomes for metagenomic binning, comparative biology and taxonomic classification.</title>
        <authorList>
            <person name="Goeker M."/>
        </authorList>
    </citation>
    <scope>NUCLEOTIDE SEQUENCE [LARGE SCALE GENOMIC DNA]</scope>
    <source>
        <strain evidence="1 2">DSM 23562</strain>
    </source>
</reference>
<protein>
    <submittedName>
        <fullName evidence="1">Uncharacterized protein</fullName>
    </submittedName>
</protein>
<dbReference type="AlphaFoldDB" id="A0A7W9SW13"/>
<dbReference type="InterPro" id="IPR036390">
    <property type="entry name" value="WH_DNA-bd_sf"/>
</dbReference>
<gene>
    <name evidence="1" type="ORF">HNQ39_005708</name>
</gene>